<protein>
    <submittedName>
        <fullName evidence="2">Uncharacterized protein</fullName>
    </submittedName>
</protein>
<dbReference type="RefSeq" id="WP_038085100.1">
    <property type="nucleotide sequence ID" value="NZ_JMIR01000004.1"/>
</dbReference>
<feature type="compositionally biased region" description="Basic and acidic residues" evidence="1">
    <location>
        <begin position="8"/>
        <end position="22"/>
    </location>
</feature>
<name>A0A074LWM9_9BACL</name>
<feature type="region of interest" description="Disordered" evidence="1">
    <location>
        <begin position="1"/>
        <end position="38"/>
    </location>
</feature>
<reference evidence="2 3" key="1">
    <citation type="journal article" date="2013" name="Int. J. Syst. Evol. Microbiol.">
        <title>Tumebacillus flagellatus sp. nov., an alpha-amylase/pullulanase-producing bacterium isolated from cassava wastewater.</title>
        <authorList>
            <person name="Wang Q."/>
            <person name="Xie N."/>
            <person name="Qin Y."/>
            <person name="Shen N."/>
            <person name="Zhu J."/>
            <person name="Mi H."/>
            <person name="Huang R."/>
        </authorList>
    </citation>
    <scope>NUCLEOTIDE SEQUENCE [LARGE SCALE GENOMIC DNA]</scope>
    <source>
        <strain evidence="2 3">GST4</strain>
    </source>
</reference>
<gene>
    <name evidence="2" type="ORF">EL26_05175</name>
</gene>
<proteinExistence type="predicted"/>
<evidence type="ECO:0000313" key="2">
    <source>
        <dbReference type="EMBL" id="KEO84493.1"/>
    </source>
</evidence>
<keyword evidence="3" id="KW-1185">Reference proteome</keyword>
<dbReference type="AlphaFoldDB" id="A0A074LWM9"/>
<comment type="caution">
    <text evidence="2">The sequence shown here is derived from an EMBL/GenBank/DDBJ whole genome shotgun (WGS) entry which is preliminary data.</text>
</comment>
<sequence>MKPYNGVTRKDGGEKDLIKFDNPDDGDVLENAADGAQGDAETLVVVDNPDDFDNEVQNG</sequence>
<dbReference type="STRING" id="1157490.EL26_05175"/>
<dbReference type="EMBL" id="JMIR01000004">
    <property type="protein sequence ID" value="KEO84493.1"/>
    <property type="molecule type" value="Genomic_DNA"/>
</dbReference>
<accession>A0A074LWM9</accession>
<dbReference type="Proteomes" id="UP000027931">
    <property type="component" value="Unassembled WGS sequence"/>
</dbReference>
<organism evidence="2 3">
    <name type="scientific">Tumebacillus flagellatus</name>
    <dbReference type="NCBI Taxonomy" id="1157490"/>
    <lineage>
        <taxon>Bacteria</taxon>
        <taxon>Bacillati</taxon>
        <taxon>Bacillota</taxon>
        <taxon>Bacilli</taxon>
        <taxon>Bacillales</taxon>
        <taxon>Alicyclobacillaceae</taxon>
        <taxon>Tumebacillus</taxon>
    </lineage>
</organism>
<evidence type="ECO:0000256" key="1">
    <source>
        <dbReference type="SAM" id="MobiDB-lite"/>
    </source>
</evidence>
<evidence type="ECO:0000313" key="3">
    <source>
        <dbReference type="Proteomes" id="UP000027931"/>
    </source>
</evidence>
<dbReference type="OrthoDB" id="2382342at2"/>